<organism evidence="4 5">
    <name type="scientific">Actinotalea lenta</name>
    <dbReference type="NCBI Taxonomy" id="3064654"/>
    <lineage>
        <taxon>Bacteria</taxon>
        <taxon>Bacillati</taxon>
        <taxon>Actinomycetota</taxon>
        <taxon>Actinomycetes</taxon>
        <taxon>Micrococcales</taxon>
        <taxon>Cellulomonadaceae</taxon>
        <taxon>Actinotalea</taxon>
    </lineage>
</organism>
<evidence type="ECO:0000256" key="1">
    <source>
        <dbReference type="SAM" id="MobiDB-lite"/>
    </source>
</evidence>
<dbReference type="InterPro" id="IPR018764">
    <property type="entry name" value="RskA_C"/>
</dbReference>
<keyword evidence="2" id="KW-1133">Transmembrane helix</keyword>
<name>A0ABT9D808_9CELL</name>
<evidence type="ECO:0000256" key="2">
    <source>
        <dbReference type="SAM" id="Phobius"/>
    </source>
</evidence>
<evidence type="ECO:0000313" key="4">
    <source>
        <dbReference type="EMBL" id="MDO8106253.1"/>
    </source>
</evidence>
<dbReference type="Proteomes" id="UP001232536">
    <property type="component" value="Unassembled WGS sequence"/>
</dbReference>
<keyword evidence="5" id="KW-1185">Reference proteome</keyword>
<evidence type="ECO:0000313" key="5">
    <source>
        <dbReference type="Proteomes" id="UP001232536"/>
    </source>
</evidence>
<keyword evidence="2" id="KW-0472">Membrane</keyword>
<dbReference type="RefSeq" id="WP_304599932.1">
    <property type="nucleotide sequence ID" value="NZ_JAUQYO010000001.1"/>
</dbReference>
<accession>A0ABT9D808</accession>
<feature type="compositionally biased region" description="Low complexity" evidence="1">
    <location>
        <begin position="92"/>
        <end position="109"/>
    </location>
</feature>
<reference evidence="4 5" key="1">
    <citation type="submission" date="2023-07" db="EMBL/GenBank/DDBJ databases">
        <title>Description of novel actinomycetes strains, isolated from tidal flat sediment.</title>
        <authorList>
            <person name="Lu C."/>
        </authorList>
    </citation>
    <scope>NUCLEOTIDE SEQUENCE [LARGE SCALE GENOMIC DNA]</scope>
    <source>
        <strain evidence="4 5">SYSU T00b441</strain>
    </source>
</reference>
<evidence type="ECO:0000259" key="3">
    <source>
        <dbReference type="Pfam" id="PF10099"/>
    </source>
</evidence>
<dbReference type="Pfam" id="PF10099">
    <property type="entry name" value="RskA_C"/>
    <property type="match status" value="1"/>
</dbReference>
<comment type="caution">
    <text evidence="4">The sequence shown here is derived from an EMBL/GenBank/DDBJ whole genome shotgun (WGS) entry which is preliminary data.</text>
</comment>
<feature type="domain" description="Anti-sigma K factor RskA C-terminal" evidence="3">
    <location>
        <begin position="124"/>
        <end position="251"/>
    </location>
</feature>
<sequence>MPHLEPDVIALAALGEPLDDDARSHLEQCAACRAELDALAVTAVRARAAGPVTEQLVEPPPAVWDRIAAELDLPEHVQPGPAPRDPGAHRVPQGAAAPTRPPAATGPAGRDARRRSRRRVAPAWLAAAAAVGVVLGGAGTAWWNGRSPTQVVVERATLDALPQWPEASGSAMVERSSDGTRRLVVTLSGAGADSGYHEVWLIDPEVTKLISLGVLHGDHGSFPLPDGVNLTQYPIVDVSEEPYDGNPAHSGDSIVRGVLGT</sequence>
<feature type="region of interest" description="Disordered" evidence="1">
    <location>
        <begin position="75"/>
        <end position="117"/>
    </location>
</feature>
<keyword evidence="2" id="KW-0812">Transmembrane</keyword>
<protein>
    <submittedName>
        <fullName evidence="4">Anti-sigma factor</fullName>
    </submittedName>
</protein>
<proteinExistence type="predicted"/>
<feature type="transmembrane region" description="Helical" evidence="2">
    <location>
        <begin position="123"/>
        <end position="143"/>
    </location>
</feature>
<gene>
    <name evidence="4" type="ORF">Q6348_03475</name>
</gene>
<dbReference type="EMBL" id="JAUQYP010000001">
    <property type="protein sequence ID" value="MDO8106253.1"/>
    <property type="molecule type" value="Genomic_DNA"/>
</dbReference>
<feature type="region of interest" description="Disordered" evidence="1">
    <location>
        <begin position="242"/>
        <end position="261"/>
    </location>
</feature>